<protein>
    <submittedName>
        <fullName evidence="2">Putative stress response protein YsnF</fullName>
    </submittedName>
</protein>
<comment type="caution">
    <text evidence="2">The sequence shown here is derived from an EMBL/GenBank/DDBJ whole genome shotgun (WGS) entry which is preliminary data.</text>
</comment>
<reference evidence="2 3" key="1">
    <citation type="journal article" date="2019" name="Front. Microbiol.">
        <title>Ammonia Oxidation by the Arctic Terrestrial Thaumarchaeote Candidatus Nitrosocosmicus arcticus Is Stimulated by Increasing Temperatures.</title>
        <authorList>
            <person name="Alves R.J.E."/>
            <person name="Kerou M."/>
            <person name="Zappe A."/>
            <person name="Bittner R."/>
            <person name="Abby S.S."/>
            <person name="Schmidt H.A."/>
            <person name="Pfeifer K."/>
            <person name="Schleper C."/>
        </authorList>
    </citation>
    <scope>NUCLEOTIDE SEQUENCE [LARGE SCALE GENOMIC DNA]</scope>
    <source>
        <strain evidence="2 3">Kfb</strain>
    </source>
</reference>
<accession>A0A557SZ81</accession>
<feature type="domain" description="DUF2382" evidence="1">
    <location>
        <begin position="102"/>
        <end position="204"/>
    </location>
</feature>
<evidence type="ECO:0000313" key="3">
    <source>
        <dbReference type="Proteomes" id="UP000315289"/>
    </source>
</evidence>
<gene>
    <name evidence="2" type="primary">ysnF</name>
    <name evidence="2" type="ORF">NARC_10301</name>
</gene>
<sequence>MNSKIDWNNVIKKEARGANGEDLGEVQEVSNGYVFVQKGFLNKQKFFIPQDKVESFDDNILRFNISKEEISNNYQRDIYPESYAHSETDKTSTIAEPEKVTIPVTEEKLDITKRAEGRHASHVKESKKETRTVEVPVVHEEISVERGRPKGNQTVSSQKPISSRQEIEIRLKQEEIKVSKNPYVREEIVIKKKPLRETRQLTEKAS</sequence>
<dbReference type="AlphaFoldDB" id="A0A557SZ81"/>
<dbReference type="Proteomes" id="UP000315289">
    <property type="component" value="Unassembled WGS sequence"/>
</dbReference>
<dbReference type="RefSeq" id="WP_186433990.1">
    <property type="nucleotide sequence ID" value="NZ_ML675578.1"/>
</dbReference>
<dbReference type="EMBL" id="VOAH01000001">
    <property type="protein sequence ID" value="TVP41895.1"/>
    <property type="molecule type" value="Genomic_DNA"/>
</dbReference>
<dbReference type="OrthoDB" id="11897at2157"/>
<name>A0A557SZ81_9ARCH</name>
<organism evidence="2 3">
    <name type="scientific">Candidatus Nitrosocosmicus arcticus</name>
    <dbReference type="NCBI Taxonomy" id="2035267"/>
    <lineage>
        <taxon>Archaea</taxon>
        <taxon>Nitrososphaerota</taxon>
        <taxon>Nitrososphaeria</taxon>
        <taxon>Nitrososphaerales</taxon>
        <taxon>Nitrososphaeraceae</taxon>
        <taxon>Candidatus Nitrosocosmicus</taxon>
    </lineage>
</organism>
<evidence type="ECO:0000259" key="1">
    <source>
        <dbReference type="Pfam" id="PF09557"/>
    </source>
</evidence>
<dbReference type="InterPro" id="IPR019060">
    <property type="entry name" value="DUF2382"/>
</dbReference>
<evidence type="ECO:0000313" key="2">
    <source>
        <dbReference type="EMBL" id="TVP41895.1"/>
    </source>
</evidence>
<keyword evidence="3" id="KW-1185">Reference proteome</keyword>
<proteinExistence type="predicted"/>
<dbReference type="Pfam" id="PF09557">
    <property type="entry name" value="DUF2382"/>
    <property type="match status" value="1"/>
</dbReference>